<protein>
    <submittedName>
        <fullName evidence="1">Uncharacterized protein</fullName>
    </submittedName>
</protein>
<proteinExistence type="predicted"/>
<accession>A0AAU8JFA8</accession>
<dbReference type="RefSeq" id="WP_054469918.1">
    <property type="nucleotide sequence ID" value="NZ_CP159837.1"/>
</dbReference>
<sequence length="73" mass="8137">MVLFWGNEGWGAIAFLVRDRPPKKRSPSCKKSRGLRNRVSFLGSTVNFGIHKRNPVSLLGYSAGPGFFSRCHS</sequence>
<name>A0AAU8JFA8_9CYAN</name>
<dbReference type="EMBL" id="CP159837">
    <property type="protein sequence ID" value="XCM37429.1"/>
    <property type="molecule type" value="Genomic_DNA"/>
</dbReference>
<dbReference type="AlphaFoldDB" id="A0AAU8JFA8"/>
<evidence type="ECO:0000313" key="1">
    <source>
        <dbReference type="EMBL" id="XCM37429.1"/>
    </source>
</evidence>
<reference evidence="1" key="1">
    <citation type="submission" date="2024-07" db="EMBL/GenBank/DDBJ databases">
        <authorList>
            <person name="Kim Y.J."/>
            <person name="Jeong J.Y."/>
        </authorList>
    </citation>
    <scope>NUCLEOTIDE SEQUENCE</scope>
    <source>
        <strain evidence="1">GIHE-MW2</strain>
    </source>
</reference>
<gene>
    <name evidence="1" type="ORF">ABWT76_000191</name>
</gene>
<organism evidence="1">
    <name type="scientific">Planktothricoides raciborskii GIHE-MW2</name>
    <dbReference type="NCBI Taxonomy" id="2792601"/>
    <lineage>
        <taxon>Bacteria</taxon>
        <taxon>Bacillati</taxon>
        <taxon>Cyanobacteriota</taxon>
        <taxon>Cyanophyceae</taxon>
        <taxon>Oscillatoriophycideae</taxon>
        <taxon>Oscillatoriales</taxon>
        <taxon>Oscillatoriaceae</taxon>
        <taxon>Planktothricoides</taxon>
    </lineage>
</organism>